<dbReference type="InterPro" id="IPR001991">
    <property type="entry name" value="Na-dicarboxylate_symporter"/>
</dbReference>
<dbReference type="GO" id="GO:0015293">
    <property type="term" value="F:symporter activity"/>
    <property type="evidence" value="ECO:0007669"/>
    <property type="project" value="UniProtKB-KW"/>
</dbReference>
<dbReference type="EMBL" id="JAFNAA010000010">
    <property type="protein sequence ID" value="MBO1108720.1"/>
    <property type="molecule type" value="Genomic_DNA"/>
</dbReference>
<protein>
    <submittedName>
        <fullName evidence="7">Dicarboxylate/amino acid:cation symporter</fullName>
    </submittedName>
</protein>
<dbReference type="GO" id="GO:0006835">
    <property type="term" value="P:dicarboxylic acid transport"/>
    <property type="evidence" value="ECO:0007669"/>
    <property type="project" value="TreeGrafter"/>
</dbReference>
<comment type="caution">
    <text evidence="7">The sequence shown here is derived from an EMBL/GenBank/DDBJ whole genome shotgun (WGS) entry which is preliminary data.</text>
</comment>
<dbReference type="Proteomes" id="UP000664658">
    <property type="component" value="Unassembled WGS sequence"/>
</dbReference>
<dbReference type="InterPro" id="IPR036458">
    <property type="entry name" value="Na:dicarbo_symporter_sf"/>
</dbReference>
<reference evidence="7" key="1">
    <citation type="submission" date="2021-03" db="EMBL/GenBank/DDBJ databases">
        <title>Plesiomonas shigelloides zfcc0051, isolated from zebrafish feces.</title>
        <authorList>
            <person name="Vanderhoek Z."/>
            <person name="Gaulke C."/>
        </authorList>
    </citation>
    <scope>NUCLEOTIDE SEQUENCE</scope>
    <source>
        <strain evidence="7">Zfcc0051</strain>
    </source>
</reference>
<dbReference type="SUPFAM" id="SSF118215">
    <property type="entry name" value="Proton glutamate symport protein"/>
    <property type="match status" value="1"/>
</dbReference>
<dbReference type="Pfam" id="PF00375">
    <property type="entry name" value="SDF"/>
    <property type="match status" value="1"/>
</dbReference>
<dbReference type="GeneID" id="69704369"/>
<keyword evidence="3" id="KW-1003">Cell membrane</keyword>
<dbReference type="RefSeq" id="WP_039045838.1">
    <property type="nucleotide sequence ID" value="NZ_CP050969.1"/>
</dbReference>
<evidence type="ECO:0000256" key="2">
    <source>
        <dbReference type="ARBA" id="ARBA00022448"/>
    </source>
</evidence>
<keyword evidence="4" id="KW-0812">Transmembrane</keyword>
<keyword evidence="5" id="KW-1133">Transmembrane helix</keyword>
<evidence type="ECO:0000313" key="7">
    <source>
        <dbReference type="EMBL" id="MBO1108720.1"/>
    </source>
</evidence>
<keyword evidence="6" id="KW-0472">Membrane</keyword>
<dbReference type="AlphaFoldDB" id="A0A8I1W7K8"/>
<organism evidence="7 8">
    <name type="scientific">Plesiomonas shigelloides</name>
    <name type="common">Aeromonas shigelloides</name>
    <dbReference type="NCBI Taxonomy" id="703"/>
    <lineage>
        <taxon>Bacteria</taxon>
        <taxon>Pseudomonadati</taxon>
        <taxon>Pseudomonadota</taxon>
        <taxon>Gammaproteobacteria</taxon>
        <taxon>Enterobacterales</taxon>
        <taxon>Enterobacteriaceae</taxon>
        <taxon>Plesiomonas</taxon>
    </lineage>
</organism>
<keyword evidence="2" id="KW-0813">Transport</keyword>
<dbReference type="GO" id="GO:0005886">
    <property type="term" value="C:plasma membrane"/>
    <property type="evidence" value="ECO:0007669"/>
    <property type="project" value="UniProtKB-SubCell"/>
</dbReference>
<dbReference type="KEGG" id="pshi:SAMEA2665130_2600"/>
<dbReference type="Gene3D" id="1.10.3860.10">
    <property type="entry name" value="Sodium:dicarboxylate symporter"/>
    <property type="match status" value="1"/>
</dbReference>
<sequence>MKILRHYAFTLCLLAGIVLGGAGGLLFGEKALLVKPVGDLFLNLMFMVIVPLVFFSVSSSIAEMKQMTRLGKIMGTVFAVFVCTALFAAVIGLIGTHLFNPFQNVDTQSLLAQLPPVAETESGKSIGQILVSTFTVPDFLQLFTRSSLLPLIVFSILFGLATAFSGEQGRPVAQLLSAGTTIILRMVSIIMYIAPVGLGCYFAATVGALGPQIISGYLNAFFLYLALTVVYFFGANTLYAFIAGGMAGVRIFWANVATPAVTALATASSAACIPVNLVATKKMGVPDDIAETVIPLGANTHKDGSVIGGILKIVFLFTLFHRDMSDPAMLAAIIGVAFLVGAVMSAIPSGGMTGELMICAVFGFSPELVGTVMIISTIIDAPATLLNSTGNTVCAMLVSRFVEGKNWLQHKTGLASSQS</sequence>
<proteinExistence type="predicted"/>
<dbReference type="PANTHER" id="PTHR42865">
    <property type="entry name" value="PROTON/GLUTAMATE-ASPARTATE SYMPORTER"/>
    <property type="match status" value="1"/>
</dbReference>
<comment type="subcellular location">
    <subcellularLocation>
        <location evidence="1">Cell membrane</location>
        <topology evidence="1">Multi-pass membrane protein</topology>
    </subcellularLocation>
</comment>
<name>A0A8I1W7K8_PLESH</name>
<accession>A0A8I1W7K8</accession>
<dbReference type="PRINTS" id="PR00173">
    <property type="entry name" value="EDTRNSPORT"/>
</dbReference>
<evidence type="ECO:0000256" key="3">
    <source>
        <dbReference type="ARBA" id="ARBA00022475"/>
    </source>
</evidence>
<evidence type="ECO:0000256" key="6">
    <source>
        <dbReference type="ARBA" id="ARBA00023136"/>
    </source>
</evidence>
<evidence type="ECO:0000313" key="8">
    <source>
        <dbReference type="Proteomes" id="UP000664658"/>
    </source>
</evidence>
<gene>
    <name evidence="7" type="ORF">J2R62_10890</name>
</gene>
<evidence type="ECO:0000256" key="5">
    <source>
        <dbReference type="ARBA" id="ARBA00022989"/>
    </source>
</evidence>
<evidence type="ECO:0000256" key="1">
    <source>
        <dbReference type="ARBA" id="ARBA00004651"/>
    </source>
</evidence>
<evidence type="ECO:0000256" key="4">
    <source>
        <dbReference type="ARBA" id="ARBA00022692"/>
    </source>
</evidence>
<dbReference type="PANTHER" id="PTHR42865:SF7">
    <property type="entry name" value="PROTON_GLUTAMATE-ASPARTATE SYMPORTER"/>
    <property type="match status" value="1"/>
</dbReference>